<dbReference type="EMBL" id="SSFO01000179">
    <property type="protein sequence ID" value="TXI31644.1"/>
    <property type="molecule type" value="Genomic_DNA"/>
</dbReference>
<dbReference type="AlphaFoldDB" id="A0A5C7W596"/>
<name>A0A5C7W596_AQUAC</name>
<keyword evidence="2" id="KW-0732">Signal</keyword>
<accession>A0A5C7W596</accession>
<protein>
    <recommendedName>
        <fullName evidence="6">Lipoprotein</fullName>
    </recommendedName>
</protein>
<feature type="compositionally biased region" description="Low complexity" evidence="1">
    <location>
        <begin position="67"/>
        <end position="81"/>
    </location>
</feature>
<dbReference type="Proteomes" id="UP001158730">
    <property type="component" value="Unassembled WGS sequence"/>
</dbReference>
<feature type="chain" id="PRO_5043206513" description="Lipoprotein" evidence="2">
    <location>
        <begin position="25"/>
        <end position="81"/>
    </location>
</feature>
<reference evidence="4 5" key="1">
    <citation type="submission" date="2018-09" db="EMBL/GenBank/DDBJ databases">
        <title>Metagenome Assembled Genomes from an Advanced Water Purification Facility.</title>
        <authorList>
            <person name="Stamps B.W."/>
            <person name="Spear J.R."/>
        </authorList>
    </citation>
    <scope>NUCLEOTIDE SEQUENCE [LARGE SCALE GENOMIC DNA]</scope>
    <source>
        <strain evidence="4">Bin_52_1</strain>
    </source>
</reference>
<proteinExistence type="predicted"/>
<evidence type="ECO:0000256" key="1">
    <source>
        <dbReference type="SAM" id="MobiDB-lite"/>
    </source>
</evidence>
<evidence type="ECO:0000313" key="5">
    <source>
        <dbReference type="Proteomes" id="UP000321110"/>
    </source>
</evidence>
<organism evidence="4 5">
    <name type="scientific">Aquipseudomonas alcaligenes</name>
    <name type="common">Pseudomonas alcaligenes</name>
    <dbReference type="NCBI Taxonomy" id="43263"/>
    <lineage>
        <taxon>Bacteria</taxon>
        <taxon>Pseudomonadati</taxon>
        <taxon>Pseudomonadota</taxon>
        <taxon>Gammaproteobacteria</taxon>
        <taxon>Pseudomonadales</taxon>
        <taxon>Pseudomonadaceae</taxon>
        <taxon>Aquipseudomonas</taxon>
    </lineage>
</organism>
<dbReference type="PROSITE" id="PS51257">
    <property type="entry name" value="PROKAR_LIPOPROTEIN"/>
    <property type="match status" value="1"/>
</dbReference>
<reference evidence="3" key="2">
    <citation type="submission" date="2022-09" db="EMBL/GenBank/DDBJ databases">
        <title>Intensive care unit water sources are persistently colonized with multi-drug resistant bacteria and are the site of extensive horizontal gene transfer of antibiotic resistance genes.</title>
        <authorList>
            <person name="Diorio-Toth L."/>
        </authorList>
    </citation>
    <scope>NUCLEOTIDE SEQUENCE</scope>
    <source>
        <strain evidence="3">GD03990</strain>
    </source>
</reference>
<evidence type="ECO:0000313" key="3">
    <source>
        <dbReference type="EMBL" id="MDH1054175.1"/>
    </source>
</evidence>
<dbReference type="Proteomes" id="UP000321110">
    <property type="component" value="Unassembled WGS sequence"/>
</dbReference>
<evidence type="ECO:0008006" key="6">
    <source>
        <dbReference type="Google" id="ProtNLM"/>
    </source>
</evidence>
<evidence type="ECO:0000256" key="2">
    <source>
        <dbReference type="SAM" id="SignalP"/>
    </source>
</evidence>
<evidence type="ECO:0000313" key="4">
    <source>
        <dbReference type="EMBL" id="TXI31644.1"/>
    </source>
</evidence>
<gene>
    <name evidence="4" type="ORF">E6Q69_10895</name>
    <name evidence="3" type="ORF">N5C05_05310</name>
</gene>
<comment type="caution">
    <text evidence="4">The sequence shown here is derived from an EMBL/GenBank/DDBJ whole genome shotgun (WGS) entry which is preliminary data.</text>
</comment>
<dbReference type="EMBL" id="JAOBYN010000003">
    <property type="protein sequence ID" value="MDH1054175.1"/>
    <property type="molecule type" value="Genomic_DNA"/>
</dbReference>
<sequence length="81" mass="8112">MIRTPSLILLATLLGGCASPGQNALLDDVLNRAMQETALSSADQGLAVKAVQVATQRRAADQGGGAPAEPAASAEPAGEAW</sequence>
<feature type="signal peptide" evidence="2">
    <location>
        <begin position="1"/>
        <end position="24"/>
    </location>
</feature>
<feature type="region of interest" description="Disordered" evidence="1">
    <location>
        <begin position="57"/>
        <end position="81"/>
    </location>
</feature>
<dbReference type="RefSeq" id="WP_142136363.1">
    <property type="nucleotide sequence ID" value="NZ_JAOBYN010000003.1"/>
</dbReference>